<evidence type="ECO:0000256" key="2">
    <source>
        <dbReference type="ARBA" id="ARBA00022512"/>
    </source>
</evidence>
<gene>
    <name evidence="15" type="ORF">N866_08035</name>
</gene>
<evidence type="ECO:0000313" key="16">
    <source>
        <dbReference type="Proteomes" id="UP000019753"/>
    </source>
</evidence>
<comment type="similarity">
    <text evidence="1 9 10">Belongs to the peptidase S8 family.</text>
</comment>
<keyword evidence="2" id="KW-0134">Cell wall</keyword>
<dbReference type="Pfam" id="PF00082">
    <property type="entry name" value="Peptidase_S8"/>
    <property type="match status" value="1"/>
</dbReference>
<dbReference type="InterPro" id="IPR000209">
    <property type="entry name" value="Peptidase_S8/S53_dom"/>
</dbReference>
<accession>A0A021VTV9</accession>
<dbReference type="Gene3D" id="2.60.40.1710">
    <property type="entry name" value="Subtilisin-like superfamily"/>
    <property type="match status" value="1"/>
</dbReference>
<evidence type="ECO:0000259" key="14">
    <source>
        <dbReference type="Pfam" id="PF02225"/>
    </source>
</evidence>
<dbReference type="InterPro" id="IPR023828">
    <property type="entry name" value="Peptidase_S8_Ser-AS"/>
</dbReference>
<evidence type="ECO:0000313" key="15">
    <source>
        <dbReference type="EMBL" id="EYR64591.1"/>
    </source>
</evidence>
<evidence type="ECO:0000256" key="4">
    <source>
        <dbReference type="ARBA" id="ARBA00022670"/>
    </source>
</evidence>
<dbReference type="RefSeq" id="WP_052022353.1">
    <property type="nucleotide sequence ID" value="NZ_AXCW01000024.1"/>
</dbReference>
<dbReference type="PROSITE" id="PS51892">
    <property type="entry name" value="SUBTILASE"/>
    <property type="match status" value="1"/>
</dbReference>
<name>A0A021VTV9_9CELL</name>
<dbReference type="InterPro" id="IPR015500">
    <property type="entry name" value="Peptidase_S8_subtilisin-rel"/>
</dbReference>
<dbReference type="InterPro" id="IPR003137">
    <property type="entry name" value="PA_domain"/>
</dbReference>
<dbReference type="InterPro" id="IPR006311">
    <property type="entry name" value="TAT_signal"/>
</dbReference>
<keyword evidence="3" id="KW-0964">Secreted</keyword>
<keyword evidence="6 9" id="KW-0378">Hydrolase</keyword>
<dbReference type="GO" id="GO:0006508">
    <property type="term" value="P:proteolysis"/>
    <property type="evidence" value="ECO:0007669"/>
    <property type="project" value="UniProtKB-KW"/>
</dbReference>
<dbReference type="InterPro" id="IPR023827">
    <property type="entry name" value="Peptidase_S8_Asp-AS"/>
</dbReference>
<dbReference type="InterPro" id="IPR036852">
    <property type="entry name" value="Peptidase_S8/S53_dom_sf"/>
</dbReference>
<dbReference type="PANTHER" id="PTHR43806:SF11">
    <property type="entry name" value="CEREVISIN-RELATED"/>
    <property type="match status" value="1"/>
</dbReference>
<keyword evidence="4 9" id="KW-0645">Protease</keyword>
<feature type="signal peptide" evidence="12">
    <location>
        <begin position="1"/>
        <end position="36"/>
    </location>
</feature>
<protein>
    <submittedName>
        <fullName evidence="15">Peptidase S8</fullName>
    </submittedName>
</protein>
<evidence type="ECO:0000256" key="8">
    <source>
        <dbReference type="PIRSR" id="PIRSR615500-1"/>
    </source>
</evidence>
<keyword evidence="7 9" id="KW-0720">Serine protease</keyword>
<dbReference type="OrthoDB" id="9813435at2"/>
<dbReference type="PROSITE" id="PS00137">
    <property type="entry name" value="SUBTILASE_HIS"/>
    <property type="match status" value="1"/>
</dbReference>
<sequence>MTQKDTGGATRRRRLCAGLGATALLLAGTATPFAVAAESGPQDLGSAADLGVAVPTGTPDLTQEYATSPTGAWFVELEPRPTSRGGSAAAVGRAQEAFLAQAKGQGIPVEVRQRFSSLWSGVSARIDDDDVAAVADLPGVAAVHPVLEVDAPQQASSFEPEMLTALAMTGADVAQSELGHTGAGIRVGVVDTGIDTDHPDFGGSGTDGTTAFPSARVVAGYDFVGDDFNADDSSPGYQPVPAPDGDPDDCQGHGTHVAGIVGANGDTAAGGVRGVAPEVELGAYRVFGCEGSTTSDIIVAALERALADGMDVVNQSLGAAFQSWPEYPTAVASDNLVAAGVVMVASIGNSGASGTWSAGAPGVGDDVIGVASFDNTAVTAQVLEVDGREVAYSPGAGAPQPPTSGSLPLVALGAPGTAAARSCEAVPADLVAGAAVLIERGASAAYPGCDPTFYAKALRAQQAGAAAVVLYNNVPGMFSPSVAGAVPITIPVVAVTNTDGAALTAATADGATLTWTDQVGSVQNPTGGLVSSFSSYGLTADLQLKPDLGAPGGSIYSTYPLENGRYATLSGTSMSAPHVAGAVALLLEARPDLGATEVRDLLQNSAEPAVWSLNRRLGFLEPVHRQGAGMIQVDEAILADTRVTPGKLSLGESEGGPVERTLTVTNDGEADVTYATSFEDAISTGGNPDAPGFTLGTSDVQMPATLTVPAGGSAELVVSIAPDAGLDLVQYGGYLRLTPVEGSTEDDVLGVPFAGFAGDYQGLEALGDLGTTPFPLLASLTACDRLIGVGCVAGGEWDVAGEGAVFTMVDGDVPSVLTHVEHPLQSLTIRAYRVLPGTATPSEVRGAKSLVGVEEHVGRDSGGFSVRTWDGTLAKTSGKGRITLPDGVYVLEVTALKALGDPANPAHVETWTSPAFTVDRPGR</sequence>
<dbReference type="Gene3D" id="3.40.50.200">
    <property type="entry name" value="Peptidase S8/S53 domain"/>
    <property type="match status" value="1"/>
</dbReference>
<feature type="active site" description="Charge relay system" evidence="8 9">
    <location>
        <position position="573"/>
    </location>
</feature>
<dbReference type="EMBL" id="AXCW01000024">
    <property type="protein sequence ID" value="EYR64591.1"/>
    <property type="molecule type" value="Genomic_DNA"/>
</dbReference>
<dbReference type="AlphaFoldDB" id="A0A021VTV9"/>
<feature type="active site" description="Charge relay system" evidence="8 9">
    <location>
        <position position="253"/>
    </location>
</feature>
<dbReference type="PROSITE" id="PS00136">
    <property type="entry name" value="SUBTILASE_ASP"/>
    <property type="match status" value="1"/>
</dbReference>
<evidence type="ECO:0000256" key="1">
    <source>
        <dbReference type="ARBA" id="ARBA00011073"/>
    </source>
</evidence>
<feature type="active site" description="Charge relay system" evidence="8 9">
    <location>
        <position position="191"/>
    </location>
</feature>
<dbReference type="CDD" id="cd07489">
    <property type="entry name" value="Peptidases_S8_5"/>
    <property type="match status" value="1"/>
</dbReference>
<evidence type="ECO:0000256" key="3">
    <source>
        <dbReference type="ARBA" id="ARBA00022525"/>
    </source>
</evidence>
<dbReference type="InterPro" id="IPR034187">
    <property type="entry name" value="Peptidases_S8_5"/>
</dbReference>
<evidence type="ECO:0000256" key="7">
    <source>
        <dbReference type="ARBA" id="ARBA00022825"/>
    </source>
</evidence>
<organism evidence="15 16">
    <name type="scientific">Actinotalea ferrariae CF5-4</name>
    <dbReference type="NCBI Taxonomy" id="948458"/>
    <lineage>
        <taxon>Bacteria</taxon>
        <taxon>Bacillati</taxon>
        <taxon>Actinomycetota</taxon>
        <taxon>Actinomycetes</taxon>
        <taxon>Micrococcales</taxon>
        <taxon>Cellulomonadaceae</taxon>
        <taxon>Actinotalea</taxon>
    </lineage>
</organism>
<proteinExistence type="inferred from homology"/>
<dbReference type="GO" id="GO:0004252">
    <property type="term" value="F:serine-type endopeptidase activity"/>
    <property type="evidence" value="ECO:0007669"/>
    <property type="project" value="UniProtKB-UniRule"/>
</dbReference>
<feature type="chain" id="PRO_5001497563" evidence="12">
    <location>
        <begin position="37"/>
        <end position="923"/>
    </location>
</feature>
<evidence type="ECO:0000259" key="13">
    <source>
        <dbReference type="Pfam" id="PF00082"/>
    </source>
</evidence>
<feature type="domain" description="Peptidase S8/S53" evidence="13">
    <location>
        <begin position="182"/>
        <end position="629"/>
    </location>
</feature>
<dbReference type="InterPro" id="IPR022398">
    <property type="entry name" value="Peptidase_S8_His-AS"/>
</dbReference>
<evidence type="ECO:0000256" key="9">
    <source>
        <dbReference type="PROSITE-ProRule" id="PRU01240"/>
    </source>
</evidence>
<feature type="domain" description="PA" evidence="14">
    <location>
        <begin position="407"/>
        <end position="503"/>
    </location>
</feature>
<dbReference type="Proteomes" id="UP000019753">
    <property type="component" value="Unassembled WGS sequence"/>
</dbReference>
<dbReference type="PANTHER" id="PTHR43806">
    <property type="entry name" value="PEPTIDASE S8"/>
    <property type="match status" value="1"/>
</dbReference>
<comment type="caution">
    <text evidence="15">The sequence shown here is derived from an EMBL/GenBank/DDBJ whole genome shotgun (WGS) entry which is preliminary data.</text>
</comment>
<evidence type="ECO:0000256" key="10">
    <source>
        <dbReference type="RuleBase" id="RU003355"/>
    </source>
</evidence>
<keyword evidence="5 12" id="KW-0732">Signal</keyword>
<evidence type="ECO:0000256" key="6">
    <source>
        <dbReference type="ARBA" id="ARBA00022801"/>
    </source>
</evidence>
<evidence type="ECO:0000256" key="5">
    <source>
        <dbReference type="ARBA" id="ARBA00022729"/>
    </source>
</evidence>
<dbReference type="Gene3D" id="3.50.30.30">
    <property type="match status" value="1"/>
</dbReference>
<evidence type="ECO:0000256" key="12">
    <source>
        <dbReference type="SAM" id="SignalP"/>
    </source>
</evidence>
<dbReference type="InterPro" id="IPR050131">
    <property type="entry name" value="Peptidase_S8_subtilisin-like"/>
</dbReference>
<evidence type="ECO:0000256" key="11">
    <source>
        <dbReference type="SAM" id="MobiDB-lite"/>
    </source>
</evidence>
<dbReference type="PROSITE" id="PS51318">
    <property type="entry name" value="TAT"/>
    <property type="match status" value="1"/>
</dbReference>
<dbReference type="PROSITE" id="PS00138">
    <property type="entry name" value="SUBTILASE_SER"/>
    <property type="match status" value="1"/>
</dbReference>
<dbReference type="Pfam" id="PF02225">
    <property type="entry name" value="PA"/>
    <property type="match status" value="1"/>
</dbReference>
<dbReference type="SUPFAM" id="SSF52743">
    <property type="entry name" value="Subtilisin-like"/>
    <property type="match status" value="1"/>
</dbReference>
<reference evidence="15 16" key="1">
    <citation type="submission" date="2014-01" db="EMBL/GenBank/DDBJ databases">
        <title>Actinotalea ferrariae CF5-4.</title>
        <authorList>
            <person name="Chen F."/>
            <person name="Li Y."/>
            <person name="Wang G."/>
        </authorList>
    </citation>
    <scope>NUCLEOTIDE SEQUENCE [LARGE SCALE GENOMIC DNA]</scope>
    <source>
        <strain evidence="15 16">CF5-4</strain>
    </source>
</reference>
<feature type="region of interest" description="Disordered" evidence="11">
    <location>
        <begin position="230"/>
        <end position="250"/>
    </location>
</feature>
<dbReference type="PRINTS" id="PR00723">
    <property type="entry name" value="SUBTILISIN"/>
</dbReference>
<dbReference type="SUPFAM" id="SSF52025">
    <property type="entry name" value="PA domain"/>
    <property type="match status" value="1"/>
</dbReference>
<keyword evidence="16" id="KW-1185">Reference proteome</keyword>
<dbReference type="InterPro" id="IPR046450">
    <property type="entry name" value="PA_dom_sf"/>
</dbReference>